<reference evidence="3" key="1">
    <citation type="journal article" date="2019" name="Int. J. Syst. Evol. Microbiol.">
        <title>The Global Catalogue of Microorganisms (GCM) 10K type strain sequencing project: providing services to taxonomists for standard genome sequencing and annotation.</title>
        <authorList>
            <consortium name="The Broad Institute Genomics Platform"/>
            <consortium name="The Broad Institute Genome Sequencing Center for Infectious Disease"/>
            <person name="Wu L."/>
            <person name="Ma J."/>
        </authorList>
    </citation>
    <scope>NUCLEOTIDE SEQUENCE [LARGE SCALE GENOMIC DNA]</scope>
    <source>
        <strain evidence="3">CGMCC 1.15353</strain>
    </source>
</reference>
<organism evidence="2 3">
    <name type="scientific">Pontibacillus salipaludis</name>
    <dbReference type="NCBI Taxonomy" id="1697394"/>
    <lineage>
        <taxon>Bacteria</taxon>
        <taxon>Bacillati</taxon>
        <taxon>Bacillota</taxon>
        <taxon>Bacilli</taxon>
        <taxon>Bacillales</taxon>
        <taxon>Bacillaceae</taxon>
        <taxon>Pontibacillus</taxon>
    </lineage>
</organism>
<keyword evidence="3" id="KW-1185">Reference proteome</keyword>
<evidence type="ECO:0000313" key="3">
    <source>
        <dbReference type="Proteomes" id="UP000642571"/>
    </source>
</evidence>
<dbReference type="EMBL" id="BMIN01000005">
    <property type="protein sequence ID" value="GGD08405.1"/>
    <property type="molecule type" value="Genomic_DNA"/>
</dbReference>
<proteinExistence type="predicted"/>
<keyword evidence="1" id="KW-0812">Transmembrane</keyword>
<feature type="transmembrane region" description="Helical" evidence="1">
    <location>
        <begin position="44"/>
        <end position="68"/>
    </location>
</feature>
<name>A0ABQ1PZE2_9BACI</name>
<keyword evidence="1" id="KW-0472">Membrane</keyword>
<sequence>MNEKYLGLTLISFILIFSLGTMVVETLEGTKITTSEYVGLTDDLGLILFFAFYWFIAYFLFCLVGFLVNRYLHSFIIKIVLFLALSLSMAHWFFNHLYGYGDFIHEYDLNIGTFYTIFFLCGLVYSVLEHLIYRMEN</sequence>
<evidence type="ECO:0000313" key="2">
    <source>
        <dbReference type="EMBL" id="GGD08405.1"/>
    </source>
</evidence>
<dbReference type="Proteomes" id="UP000642571">
    <property type="component" value="Unassembled WGS sequence"/>
</dbReference>
<feature type="transmembrane region" description="Helical" evidence="1">
    <location>
        <begin position="75"/>
        <end position="94"/>
    </location>
</feature>
<feature type="transmembrane region" description="Helical" evidence="1">
    <location>
        <begin position="114"/>
        <end position="133"/>
    </location>
</feature>
<gene>
    <name evidence="2" type="ORF">GCM10011389_14980</name>
</gene>
<accession>A0ABQ1PZE2</accession>
<feature type="transmembrane region" description="Helical" evidence="1">
    <location>
        <begin position="5"/>
        <end position="24"/>
    </location>
</feature>
<comment type="caution">
    <text evidence="2">The sequence shown here is derived from an EMBL/GenBank/DDBJ whole genome shotgun (WGS) entry which is preliminary data.</text>
</comment>
<dbReference type="RefSeq" id="WP_188652403.1">
    <property type="nucleotide sequence ID" value="NZ_BMIN01000005.1"/>
</dbReference>
<evidence type="ECO:0000256" key="1">
    <source>
        <dbReference type="SAM" id="Phobius"/>
    </source>
</evidence>
<protein>
    <submittedName>
        <fullName evidence="2">Uncharacterized protein</fullName>
    </submittedName>
</protein>
<keyword evidence="1" id="KW-1133">Transmembrane helix</keyword>